<name>A0A7Y9I9B4_9ACTN</name>
<dbReference type="SUPFAM" id="SSF55136">
    <property type="entry name" value="Probable bacterial effector-binding domain"/>
    <property type="match status" value="1"/>
</dbReference>
<dbReference type="AlphaFoldDB" id="A0A7Y9I9B4"/>
<organism evidence="1 2">
    <name type="scientific">Microlunatus parietis</name>
    <dbReference type="NCBI Taxonomy" id="682979"/>
    <lineage>
        <taxon>Bacteria</taxon>
        <taxon>Bacillati</taxon>
        <taxon>Actinomycetota</taxon>
        <taxon>Actinomycetes</taxon>
        <taxon>Propionibacteriales</taxon>
        <taxon>Propionibacteriaceae</taxon>
        <taxon>Microlunatus</taxon>
    </lineage>
</organism>
<sequence length="164" mass="18888">MELLEPPRVVELPLRHSLGIRVITPFRGMLGERDRLLTELAGWLDEHDVGEVGPFFLRLHVIDMEGPMDLAVGVIMPDPIEGDDRVLPDGLPAGRYATLTYRDHALRANRALIEWSREQGLPFDREDVAEGDRFGCRYEAYRTDPRTERRKTRWEVELAIRLAD</sequence>
<dbReference type="InterPro" id="IPR011256">
    <property type="entry name" value="Reg_factor_effector_dom_sf"/>
</dbReference>
<dbReference type="Proteomes" id="UP000569914">
    <property type="component" value="Unassembled WGS sequence"/>
</dbReference>
<evidence type="ECO:0000313" key="2">
    <source>
        <dbReference type="Proteomes" id="UP000569914"/>
    </source>
</evidence>
<comment type="caution">
    <text evidence="1">The sequence shown here is derived from an EMBL/GenBank/DDBJ whole genome shotgun (WGS) entry which is preliminary data.</text>
</comment>
<proteinExistence type="predicted"/>
<dbReference type="RefSeq" id="WP_179753714.1">
    <property type="nucleotide sequence ID" value="NZ_JACCBU010000001.1"/>
</dbReference>
<evidence type="ECO:0008006" key="3">
    <source>
        <dbReference type="Google" id="ProtNLM"/>
    </source>
</evidence>
<evidence type="ECO:0000313" key="1">
    <source>
        <dbReference type="EMBL" id="NYE72716.1"/>
    </source>
</evidence>
<keyword evidence="2" id="KW-1185">Reference proteome</keyword>
<dbReference type="EMBL" id="JACCBU010000001">
    <property type="protein sequence ID" value="NYE72716.1"/>
    <property type="molecule type" value="Genomic_DNA"/>
</dbReference>
<protein>
    <recommendedName>
        <fullName evidence="3">Effector-binding domain-containing protein</fullName>
    </recommendedName>
</protein>
<reference evidence="1 2" key="1">
    <citation type="submission" date="2020-07" db="EMBL/GenBank/DDBJ databases">
        <title>Sequencing the genomes of 1000 actinobacteria strains.</title>
        <authorList>
            <person name="Klenk H.-P."/>
        </authorList>
    </citation>
    <scope>NUCLEOTIDE SEQUENCE [LARGE SCALE GENOMIC DNA]</scope>
    <source>
        <strain evidence="1 2">DSM 22083</strain>
    </source>
</reference>
<dbReference type="Gene3D" id="3.20.80.10">
    <property type="entry name" value="Regulatory factor, effector binding domain"/>
    <property type="match status" value="1"/>
</dbReference>
<gene>
    <name evidence="1" type="ORF">BKA15_004045</name>
</gene>
<accession>A0A7Y9I9B4</accession>